<dbReference type="Pfam" id="PF10688">
    <property type="entry name" value="Imp-YgjV"/>
    <property type="match status" value="1"/>
</dbReference>
<evidence type="ECO:0000313" key="2">
    <source>
        <dbReference type="EMBL" id="KKO08506.1"/>
    </source>
</evidence>
<evidence type="ECO:0000256" key="1">
    <source>
        <dbReference type="SAM" id="Phobius"/>
    </source>
</evidence>
<gene>
    <name evidence="2" type="ORF">LCGC14_0044460</name>
</gene>
<keyword evidence="1" id="KW-1133">Transmembrane helix</keyword>
<feature type="transmembrane region" description="Helical" evidence="1">
    <location>
        <begin position="67"/>
        <end position="88"/>
    </location>
</feature>
<sequence length="200" mass="21776">MNLWIIASHPYTGGTNRDEKNESTGSMITATLIGYLAIAISITSYMLRDDHRLRVLNVISCLFWTSYFVMLGEWTSVASLSLACVMIWGALYRHKRTANVAWYLCIAAIPASFMAVAAGQITMIDTLPFIGGAAINTGVAFLSRGKLTLACAAGECTWGLFAVMIGAWPSAFMALFSLGALAYREFSRFSYERQVGNAPA</sequence>
<keyword evidence="1" id="KW-0472">Membrane</keyword>
<name>A0A0F9VTQ5_9ZZZZ</name>
<feature type="transmembrane region" description="Helical" evidence="1">
    <location>
        <begin position="27"/>
        <end position="47"/>
    </location>
</feature>
<reference evidence="2" key="1">
    <citation type="journal article" date="2015" name="Nature">
        <title>Complex archaea that bridge the gap between prokaryotes and eukaryotes.</title>
        <authorList>
            <person name="Spang A."/>
            <person name="Saw J.H."/>
            <person name="Jorgensen S.L."/>
            <person name="Zaremba-Niedzwiedzka K."/>
            <person name="Martijn J."/>
            <person name="Lind A.E."/>
            <person name="van Eijk R."/>
            <person name="Schleper C."/>
            <person name="Guy L."/>
            <person name="Ettema T.J."/>
        </authorList>
    </citation>
    <scope>NUCLEOTIDE SEQUENCE</scope>
</reference>
<evidence type="ECO:0008006" key="3">
    <source>
        <dbReference type="Google" id="ProtNLM"/>
    </source>
</evidence>
<organism evidence="2">
    <name type="scientific">marine sediment metagenome</name>
    <dbReference type="NCBI Taxonomy" id="412755"/>
    <lineage>
        <taxon>unclassified sequences</taxon>
        <taxon>metagenomes</taxon>
        <taxon>ecological metagenomes</taxon>
    </lineage>
</organism>
<dbReference type="EMBL" id="LAZR01000009">
    <property type="protein sequence ID" value="KKO08506.1"/>
    <property type="molecule type" value="Genomic_DNA"/>
</dbReference>
<protein>
    <recommendedName>
        <fullName evidence="3">Inner membrane protein</fullName>
    </recommendedName>
</protein>
<feature type="transmembrane region" description="Helical" evidence="1">
    <location>
        <begin position="158"/>
        <end position="183"/>
    </location>
</feature>
<dbReference type="InterPro" id="IPR019629">
    <property type="entry name" value="Uncharacterised_HI1736/YgjV"/>
</dbReference>
<dbReference type="AlphaFoldDB" id="A0A0F9VTQ5"/>
<feature type="transmembrane region" description="Helical" evidence="1">
    <location>
        <begin position="100"/>
        <end position="121"/>
    </location>
</feature>
<accession>A0A0F9VTQ5</accession>
<comment type="caution">
    <text evidence="2">The sequence shown here is derived from an EMBL/GenBank/DDBJ whole genome shotgun (WGS) entry which is preliminary data.</text>
</comment>
<proteinExistence type="predicted"/>
<keyword evidence="1" id="KW-0812">Transmembrane</keyword>